<sequence>MNKLGAGGAPGTGSFVWPDPAEESDALARAAQSAERHAFAELRQRQTITSSGDGQPARDDSEKAEIPPRSWKGQR</sequence>
<evidence type="ECO:0000256" key="1">
    <source>
        <dbReference type="SAM" id="MobiDB-lite"/>
    </source>
</evidence>
<proteinExistence type="predicted"/>
<feature type="region of interest" description="Disordered" evidence="1">
    <location>
        <begin position="1"/>
        <end position="75"/>
    </location>
</feature>
<dbReference type="AlphaFoldDB" id="A0A1X1YU41"/>
<name>A0A1X1YU41_9MYCO</name>
<dbReference type="Proteomes" id="UP000193781">
    <property type="component" value="Unassembled WGS sequence"/>
</dbReference>
<gene>
    <name evidence="2" type="ORF">AWC17_19420</name>
</gene>
<comment type="caution">
    <text evidence="2">The sequence shown here is derived from an EMBL/GenBank/DDBJ whole genome shotgun (WGS) entry which is preliminary data.</text>
</comment>
<accession>A0A1X1YU41</accession>
<dbReference type="EMBL" id="LQPH01000180">
    <property type="protein sequence ID" value="ORW14564.1"/>
    <property type="molecule type" value="Genomic_DNA"/>
</dbReference>
<organism evidence="2 3">
    <name type="scientific">Mycobacterium nebraskense</name>
    <dbReference type="NCBI Taxonomy" id="244292"/>
    <lineage>
        <taxon>Bacteria</taxon>
        <taxon>Bacillati</taxon>
        <taxon>Actinomycetota</taxon>
        <taxon>Actinomycetes</taxon>
        <taxon>Mycobacteriales</taxon>
        <taxon>Mycobacteriaceae</taxon>
        <taxon>Mycobacterium</taxon>
    </lineage>
</organism>
<keyword evidence="3" id="KW-1185">Reference proteome</keyword>
<feature type="compositionally biased region" description="Basic and acidic residues" evidence="1">
    <location>
        <begin position="56"/>
        <end position="66"/>
    </location>
</feature>
<reference evidence="2 3" key="1">
    <citation type="submission" date="2016-01" db="EMBL/GenBank/DDBJ databases">
        <title>The new phylogeny of the genus Mycobacterium.</title>
        <authorList>
            <person name="Tarcisio F."/>
            <person name="Conor M."/>
            <person name="Antonella G."/>
            <person name="Elisabetta G."/>
            <person name="Giulia F.S."/>
            <person name="Sara T."/>
            <person name="Anna F."/>
            <person name="Clotilde B."/>
            <person name="Roberto B."/>
            <person name="Veronica D.S."/>
            <person name="Fabio R."/>
            <person name="Monica P."/>
            <person name="Olivier J."/>
            <person name="Enrico T."/>
            <person name="Nicola S."/>
        </authorList>
    </citation>
    <scope>NUCLEOTIDE SEQUENCE [LARGE SCALE GENOMIC DNA]</scope>
    <source>
        <strain evidence="2 3">DSM 44803</strain>
    </source>
</reference>
<protein>
    <submittedName>
        <fullName evidence="2">Uncharacterized protein</fullName>
    </submittedName>
</protein>
<feature type="compositionally biased region" description="Gly residues" evidence="1">
    <location>
        <begin position="1"/>
        <end position="11"/>
    </location>
</feature>
<evidence type="ECO:0000313" key="2">
    <source>
        <dbReference type="EMBL" id="ORW14564.1"/>
    </source>
</evidence>
<evidence type="ECO:0000313" key="3">
    <source>
        <dbReference type="Proteomes" id="UP000193781"/>
    </source>
</evidence>
<feature type="compositionally biased region" description="Basic and acidic residues" evidence="1">
    <location>
        <begin position="34"/>
        <end position="44"/>
    </location>
</feature>